<feature type="domain" description="Cellobiose dehydrogenase-like cytochrome" evidence="2">
    <location>
        <begin position="32"/>
        <end position="218"/>
    </location>
</feature>
<dbReference type="VEuPathDB" id="FungiDB:ASPSYDRAFT_201260"/>
<dbReference type="InterPro" id="IPR015920">
    <property type="entry name" value="Cellobiose_DH-like_cyt"/>
</dbReference>
<evidence type="ECO:0000313" key="3">
    <source>
        <dbReference type="EMBL" id="OJJ60077.1"/>
    </source>
</evidence>
<dbReference type="PANTHER" id="PTHR47190:SF1">
    <property type="entry name" value="GLUCOSE-METHANOL-CHOLINE OXIDOREDUCTASE N-TERMINAL DOMAIN-CONTAINING PROTEIN"/>
    <property type="match status" value="1"/>
</dbReference>
<sequence length="233" mass="24518">MMPFTNITLALCAIMSTLLPLVQAQAPEGTPYTDPKTNITFSTWEIGETSGAGPFTFGLALPSNALQTDATEFIGYMKCAPSNGWCGVSLGGAMTNSLLVVAYADQKGNVKRSLRFTTEYTLPGVYEGNATISPIASEVKSGSEDSFTTVFRCQECLRWAQNGTEGAAATSSGNLDLAFAVAAEGPEDGCADEARFRKHSGQGTWVGFVDNTTVSDSYEKWAGKAETVPGGGC</sequence>
<dbReference type="Gene3D" id="2.60.40.1210">
    <property type="entry name" value="Cellobiose dehydrogenase, cytochrome domain"/>
    <property type="match status" value="1"/>
</dbReference>
<dbReference type="RefSeq" id="XP_040703883.1">
    <property type="nucleotide sequence ID" value="XM_040843795.1"/>
</dbReference>
<dbReference type="AlphaFoldDB" id="A0A1L9TKX5"/>
<dbReference type="Pfam" id="PF16010">
    <property type="entry name" value="CDH-cyt"/>
    <property type="match status" value="1"/>
</dbReference>
<dbReference type="EMBL" id="KV878585">
    <property type="protein sequence ID" value="OJJ60077.1"/>
    <property type="molecule type" value="Genomic_DNA"/>
</dbReference>
<feature type="chain" id="PRO_5013245282" description="Cellobiose dehydrogenase-like cytochrome domain-containing protein" evidence="1">
    <location>
        <begin position="25"/>
        <end position="233"/>
    </location>
</feature>
<feature type="signal peptide" evidence="1">
    <location>
        <begin position="1"/>
        <end position="24"/>
    </location>
</feature>
<dbReference type="PANTHER" id="PTHR47190">
    <property type="entry name" value="DEHYDROGENASE, PUTATIVE-RELATED"/>
    <property type="match status" value="1"/>
</dbReference>
<reference evidence="4" key="1">
    <citation type="journal article" date="2017" name="Genome Biol.">
        <title>Comparative genomics reveals high biological diversity and specific adaptations in the industrially and medically important fungal genus Aspergillus.</title>
        <authorList>
            <person name="de Vries R.P."/>
            <person name="Riley R."/>
            <person name="Wiebenga A."/>
            <person name="Aguilar-Osorio G."/>
            <person name="Amillis S."/>
            <person name="Uchima C.A."/>
            <person name="Anderluh G."/>
            <person name="Asadollahi M."/>
            <person name="Askin M."/>
            <person name="Barry K."/>
            <person name="Battaglia E."/>
            <person name="Bayram O."/>
            <person name="Benocci T."/>
            <person name="Braus-Stromeyer S.A."/>
            <person name="Caldana C."/>
            <person name="Canovas D."/>
            <person name="Cerqueira G.C."/>
            <person name="Chen F."/>
            <person name="Chen W."/>
            <person name="Choi C."/>
            <person name="Clum A."/>
            <person name="Dos Santos R.A."/>
            <person name="Damasio A.R."/>
            <person name="Diallinas G."/>
            <person name="Emri T."/>
            <person name="Fekete E."/>
            <person name="Flipphi M."/>
            <person name="Freyberg S."/>
            <person name="Gallo A."/>
            <person name="Gournas C."/>
            <person name="Habgood R."/>
            <person name="Hainaut M."/>
            <person name="Harispe M.L."/>
            <person name="Henrissat B."/>
            <person name="Hilden K.S."/>
            <person name="Hope R."/>
            <person name="Hossain A."/>
            <person name="Karabika E."/>
            <person name="Karaffa L."/>
            <person name="Karanyi Z."/>
            <person name="Krasevec N."/>
            <person name="Kuo A."/>
            <person name="Kusch H."/>
            <person name="LaButti K."/>
            <person name="Lagendijk E.L."/>
            <person name="Lapidus A."/>
            <person name="Levasseur A."/>
            <person name="Lindquist E."/>
            <person name="Lipzen A."/>
            <person name="Logrieco A.F."/>
            <person name="MacCabe A."/>
            <person name="Maekelae M.R."/>
            <person name="Malavazi I."/>
            <person name="Melin P."/>
            <person name="Meyer V."/>
            <person name="Mielnichuk N."/>
            <person name="Miskei M."/>
            <person name="Molnar A.P."/>
            <person name="Mule G."/>
            <person name="Ngan C.Y."/>
            <person name="Orejas M."/>
            <person name="Orosz E."/>
            <person name="Ouedraogo J.P."/>
            <person name="Overkamp K.M."/>
            <person name="Park H.-S."/>
            <person name="Perrone G."/>
            <person name="Piumi F."/>
            <person name="Punt P.J."/>
            <person name="Ram A.F."/>
            <person name="Ramon A."/>
            <person name="Rauscher S."/>
            <person name="Record E."/>
            <person name="Riano-Pachon D.M."/>
            <person name="Robert V."/>
            <person name="Roehrig J."/>
            <person name="Ruller R."/>
            <person name="Salamov A."/>
            <person name="Salih N.S."/>
            <person name="Samson R.A."/>
            <person name="Sandor E."/>
            <person name="Sanguinetti M."/>
            <person name="Schuetze T."/>
            <person name="Sepcic K."/>
            <person name="Shelest E."/>
            <person name="Sherlock G."/>
            <person name="Sophianopoulou V."/>
            <person name="Squina F.M."/>
            <person name="Sun H."/>
            <person name="Susca A."/>
            <person name="Todd R.B."/>
            <person name="Tsang A."/>
            <person name="Unkles S.E."/>
            <person name="van de Wiele N."/>
            <person name="van Rossen-Uffink D."/>
            <person name="Oliveira J.V."/>
            <person name="Vesth T.C."/>
            <person name="Visser J."/>
            <person name="Yu J.-H."/>
            <person name="Zhou M."/>
            <person name="Andersen M.R."/>
            <person name="Archer D.B."/>
            <person name="Baker S.E."/>
            <person name="Benoit I."/>
            <person name="Brakhage A.A."/>
            <person name="Braus G.H."/>
            <person name="Fischer R."/>
            <person name="Frisvad J.C."/>
            <person name="Goldman G.H."/>
            <person name="Houbraken J."/>
            <person name="Oakley B."/>
            <person name="Pocsi I."/>
            <person name="Scazzocchio C."/>
            <person name="Seiboth B."/>
            <person name="vanKuyk P.A."/>
            <person name="Wortman J."/>
            <person name="Dyer P.S."/>
            <person name="Grigoriev I.V."/>
        </authorList>
    </citation>
    <scope>NUCLEOTIDE SEQUENCE [LARGE SCALE GENOMIC DNA]</scope>
    <source>
        <strain evidence="4">CBS 593.65</strain>
    </source>
</reference>
<dbReference type="STRING" id="1036612.A0A1L9TKX5"/>
<dbReference type="SUPFAM" id="SSF49344">
    <property type="entry name" value="CBD9-like"/>
    <property type="match status" value="1"/>
</dbReference>
<evidence type="ECO:0000256" key="1">
    <source>
        <dbReference type="SAM" id="SignalP"/>
    </source>
</evidence>
<proteinExistence type="predicted"/>
<protein>
    <recommendedName>
        <fullName evidence="2">Cellobiose dehydrogenase-like cytochrome domain-containing protein</fullName>
    </recommendedName>
</protein>
<evidence type="ECO:0000313" key="4">
    <source>
        <dbReference type="Proteomes" id="UP000184356"/>
    </source>
</evidence>
<keyword evidence="1" id="KW-0732">Signal</keyword>
<accession>A0A1L9TKX5</accession>
<evidence type="ECO:0000259" key="2">
    <source>
        <dbReference type="Pfam" id="PF16010"/>
    </source>
</evidence>
<dbReference type="GeneID" id="63759868"/>
<organism evidence="3 4">
    <name type="scientific">Aspergillus sydowii CBS 593.65</name>
    <dbReference type="NCBI Taxonomy" id="1036612"/>
    <lineage>
        <taxon>Eukaryota</taxon>
        <taxon>Fungi</taxon>
        <taxon>Dikarya</taxon>
        <taxon>Ascomycota</taxon>
        <taxon>Pezizomycotina</taxon>
        <taxon>Eurotiomycetes</taxon>
        <taxon>Eurotiomycetidae</taxon>
        <taxon>Eurotiales</taxon>
        <taxon>Aspergillaceae</taxon>
        <taxon>Aspergillus</taxon>
        <taxon>Aspergillus subgen. Nidulantes</taxon>
    </lineage>
</organism>
<dbReference type="InterPro" id="IPR053208">
    <property type="entry name" value="GMC_Oxidoreductase_CD"/>
</dbReference>
<dbReference type="CDD" id="cd09630">
    <property type="entry name" value="CDH_like_cytochrome"/>
    <property type="match status" value="1"/>
</dbReference>
<keyword evidence="4" id="KW-1185">Reference proteome</keyword>
<dbReference type="OrthoDB" id="413885at2759"/>
<dbReference type="Proteomes" id="UP000184356">
    <property type="component" value="Unassembled WGS sequence"/>
</dbReference>
<name>A0A1L9TKX5_9EURO</name>
<gene>
    <name evidence="3" type="ORF">ASPSYDRAFT_201260</name>
</gene>